<dbReference type="Proteomes" id="UP001218218">
    <property type="component" value="Unassembled WGS sequence"/>
</dbReference>
<dbReference type="InterPro" id="IPR012677">
    <property type="entry name" value="Nucleotide-bd_a/b_plait_sf"/>
</dbReference>
<dbReference type="Gene3D" id="3.30.70.330">
    <property type="match status" value="1"/>
</dbReference>
<gene>
    <name evidence="1" type="ORF">DFH08DRAFT_1085289</name>
</gene>
<dbReference type="AlphaFoldDB" id="A0AAD6ZIU7"/>
<protein>
    <recommendedName>
        <fullName evidence="3">RRM domain-containing protein</fullName>
    </recommendedName>
</protein>
<sequence length="188" mass="20769">MSRRFKTIAAAEECILTLKRSDLHPSFSKVNKPLLIVCPNSPFFPSRSASSFLGSDQDIPLPRSPDLNFKAKIAQLEDKNSANVFIEGLPLSADKNTLMELVYPYVIQSTRFLRSKFPGSQTMIVFMRMATHAVAEDVILGDENKVYLRIADCGHPRSEGVECVYNCLILVLALTSFSGGLDVGVRPS</sequence>
<evidence type="ECO:0008006" key="3">
    <source>
        <dbReference type="Google" id="ProtNLM"/>
    </source>
</evidence>
<keyword evidence="2" id="KW-1185">Reference proteome</keyword>
<name>A0AAD6ZIU7_9AGAR</name>
<dbReference type="EMBL" id="JARIHO010000045">
    <property type="protein sequence ID" value="KAJ7323883.1"/>
    <property type="molecule type" value="Genomic_DNA"/>
</dbReference>
<organism evidence="1 2">
    <name type="scientific">Mycena albidolilacea</name>
    <dbReference type="NCBI Taxonomy" id="1033008"/>
    <lineage>
        <taxon>Eukaryota</taxon>
        <taxon>Fungi</taxon>
        <taxon>Dikarya</taxon>
        <taxon>Basidiomycota</taxon>
        <taxon>Agaricomycotina</taxon>
        <taxon>Agaricomycetes</taxon>
        <taxon>Agaricomycetidae</taxon>
        <taxon>Agaricales</taxon>
        <taxon>Marasmiineae</taxon>
        <taxon>Mycenaceae</taxon>
        <taxon>Mycena</taxon>
    </lineage>
</organism>
<proteinExistence type="predicted"/>
<dbReference type="InterPro" id="IPR035979">
    <property type="entry name" value="RBD_domain_sf"/>
</dbReference>
<comment type="caution">
    <text evidence="1">The sequence shown here is derived from an EMBL/GenBank/DDBJ whole genome shotgun (WGS) entry which is preliminary data.</text>
</comment>
<dbReference type="SUPFAM" id="SSF54928">
    <property type="entry name" value="RNA-binding domain, RBD"/>
    <property type="match status" value="1"/>
</dbReference>
<reference evidence="1" key="1">
    <citation type="submission" date="2023-03" db="EMBL/GenBank/DDBJ databases">
        <title>Massive genome expansion in bonnet fungi (Mycena s.s.) driven by repeated elements and novel gene families across ecological guilds.</title>
        <authorList>
            <consortium name="Lawrence Berkeley National Laboratory"/>
            <person name="Harder C.B."/>
            <person name="Miyauchi S."/>
            <person name="Viragh M."/>
            <person name="Kuo A."/>
            <person name="Thoen E."/>
            <person name="Andreopoulos B."/>
            <person name="Lu D."/>
            <person name="Skrede I."/>
            <person name="Drula E."/>
            <person name="Henrissat B."/>
            <person name="Morin E."/>
            <person name="Kohler A."/>
            <person name="Barry K."/>
            <person name="LaButti K."/>
            <person name="Morin E."/>
            <person name="Salamov A."/>
            <person name="Lipzen A."/>
            <person name="Mereny Z."/>
            <person name="Hegedus B."/>
            <person name="Baldrian P."/>
            <person name="Stursova M."/>
            <person name="Weitz H."/>
            <person name="Taylor A."/>
            <person name="Grigoriev I.V."/>
            <person name="Nagy L.G."/>
            <person name="Martin F."/>
            <person name="Kauserud H."/>
        </authorList>
    </citation>
    <scope>NUCLEOTIDE SEQUENCE</scope>
    <source>
        <strain evidence="1">CBHHK002</strain>
    </source>
</reference>
<evidence type="ECO:0000313" key="1">
    <source>
        <dbReference type="EMBL" id="KAJ7323883.1"/>
    </source>
</evidence>
<dbReference type="GO" id="GO:0003676">
    <property type="term" value="F:nucleic acid binding"/>
    <property type="evidence" value="ECO:0007669"/>
    <property type="project" value="InterPro"/>
</dbReference>
<accession>A0AAD6ZIU7</accession>
<evidence type="ECO:0000313" key="2">
    <source>
        <dbReference type="Proteomes" id="UP001218218"/>
    </source>
</evidence>